<dbReference type="AlphaFoldDB" id="A0A507DQB0"/>
<dbReference type="VEuPathDB" id="FungiDB:SeMB42_g00828"/>
<name>A0A507DQB0_9FUNG</name>
<gene>
    <name evidence="3" type="ORF">SeMB42_g00828</name>
</gene>
<organism evidence="3 4">
    <name type="scientific">Synchytrium endobioticum</name>
    <dbReference type="NCBI Taxonomy" id="286115"/>
    <lineage>
        <taxon>Eukaryota</taxon>
        <taxon>Fungi</taxon>
        <taxon>Fungi incertae sedis</taxon>
        <taxon>Chytridiomycota</taxon>
        <taxon>Chytridiomycota incertae sedis</taxon>
        <taxon>Chytridiomycetes</taxon>
        <taxon>Synchytriales</taxon>
        <taxon>Synchytriaceae</taxon>
        <taxon>Synchytrium</taxon>
    </lineage>
</organism>
<feature type="chain" id="PRO_5021359807" description="Exocyst complex component Sec6" evidence="2">
    <location>
        <begin position="20"/>
        <end position="812"/>
    </location>
</feature>
<feature type="region of interest" description="Disordered" evidence="1">
    <location>
        <begin position="765"/>
        <end position="812"/>
    </location>
</feature>
<evidence type="ECO:0000313" key="4">
    <source>
        <dbReference type="Proteomes" id="UP000317494"/>
    </source>
</evidence>
<comment type="caution">
    <text evidence="3">The sequence shown here is derived from an EMBL/GenBank/DDBJ whole genome shotgun (WGS) entry which is preliminary data.</text>
</comment>
<evidence type="ECO:0000313" key="3">
    <source>
        <dbReference type="EMBL" id="TPX53357.1"/>
    </source>
</evidence>
<proteinExistence type="predicted"/>
<keyword evidence="2" id="KW-0732">Signal</keyword>
<sequence>MSKHIFILLLVVFCHLAISMDPDDEVQFPAQWHPLALKYMEMEADIKRERRVYDLDYAYELTFRPIGGFEPASWDETVPAHNSHLVSIVIAWWRLVSRILINIYKYHDLLDAATPLSMHTRFMIIHGLLREIDSEELAKGSDLEYVDGIPEFEDDGMGFISEAEDPYGPLFSAIQKFREVLEIETDKLHFYAHRGATPLTERCLSRLLVTKSEKIGDAKDHIVRRIVPITRSKWNKLYEDLQKAFSKAKPDDTSLACLSVFEHYSDLMNKIQRNSYVKLRQMAATPDINLMNFDEMRYDPIAYFPDEFDEVKERAEALHAAMRKGERLGYVVIGDDRLERCQLKRMVELDPFIRPPSTSGTSADLTDQLEADLAATKAKVIEEVADIQKHRRLYDVHFALYLTSSRGLHQFFLSHGPNYGIGESDEEAPQVLKYLNLMDAAWLNVWSIIILNIYKYHDLCYPNEPLLPRTRHELLQRWDMVEAVRRTVMSEADERHTLDWPVLDDDGRGFISNAKDAYVGLRSEMENVKDVIKMEAEKLLLYVERRIPPLTSRQLDWVVEAFKLDNDVGALIKSRVMLITKTKMDEMFEILAELLRRISPSDTSLEYLILRNDCETLLLLADTYAMARETAATLDFNDEDAAKALTDDIAVLVNSMNVIVFGDFVSERGGDLYQAIEQERETGYVAISDDLLNEYQLKPIPELIARLVKHSDISTLPVDDVEPHRQEIGIESVENASSAEPSTALDVGISDYELIQDNIMHQRISSSDPLGRDSSHVRRFDGPGSSGLRHRGSRSGRGGASGSTASSSRIDY</sequence>
<feature type="compositionally biased region" description="Low complexity" evidence="1">
    <location>
        <begin position="802"/>
        <end position="812"/>
    </location>
</feature>
<keyword evidence="4" id="KW-1185">Reference proteome</keyword>
<feature type="signal peptide" evidence="2">
    <location>
        <begin position="1"/>
        <end position="19"/>
    </location>
</feature>
<dbReference type="Proteomes" id="UP000317494">
    <property type="component" value="Unassembled WGS sequence"/>
</dbReference>
<feature type="compositionally biased region" description="Basic and acidic residues" evidence="1">
    <location>
        <begin position="770"/>
        <end position="781"/>
    </location>
</feature>
<evidence type="ECO:0008006" key="5">
    <source>
        <dbReference type="Google" id="ProtNLM"/>
    </source>
</evidence>
<protein>
    <recommendedName>
        <fullName evidence="5">Exocyst complex component Sec6</fullName>
    </recommendedName>
</protein>
<accession>A0A507DQB0</accession>
<evidence type="ECO:0000256" key="2">
    <source>
        <dbReference type="SAM" id="SignalP"/>
    </source>
</evidence>
<evidence type="ECO:0000256" key="1">
    <source>
        <dbReference type="SAM" id="MobiDB-lite"/>
    </source>
</evidence>
<reference evidence="3 4" key="1">
    <citation type="journal article" date="2019" name="Sci. Rep.">
        <title>Comparative genomics of chytrid fungi reveal insights into the obligate biotrophic and pathogenic lifestyle of Synchytrium endobioticum.</title>
        <authorList>
            <person name="van de Vossenberg B.T.L.H."/>
            <person name="Warris S."/>
            <person name="Nguyen H.D.T."/>
            <person name="van Gent-Pelzer M.P.E."/>
            <person name="Joly D.L."/>
            <person name="van de Geest H.C."/>
            <person name="Bonants P.J.M."/>
            <person name="Smith D.S."/>
            <person name="Levesque C.A."/>
            <person name="van der Lee T.A.J."/>
        </authorList>
    </citation>
    <scope>NUCLEOTIDE SEQUENCE [LARGE SCALE GENOMIC DNA]</scope>
    <source>
        <strain evidence="3 4">MB42</strain>
    </source>
</reference>
<dbReference type="EMBL" id="QEAN01000018">
    <property type="protein sequence ID" value="TPX53357.1"/>
    <property type="molecule type" value="Genomic_DNA"/>
</dbReference>